<organism evidence="3">
    <name type="scientific">hydrothermal vent metagenome</name>
    <dbReference type="NCBI Taxonomy" id="652676"/>
    <lineage>
        <taxon>unclassified sequences</taxon>
        <taxon>metagenomes</taxon>
        <taxon>ecological metagenomes</taxon>
    </lineage>
</organism>
<keyword evidence="1" id="KW-1133">Transmembrane helix</keyword>
<reference evidence="3" key="1">
    <citation type="submission" date="2015-10" db="EMBL/GenBank/DDBJ databases">
        <authorList>
            <person name="Gilbert D.G."/>
        </authorList>
    </citation>
    <scope>NUCLEOTIDE SEQUENCE</scope>
</reference>
<dbReference type="AlphaFoldDB" id="A0A160TYD6"/>
<feature type="transmembrane region" description="Helical" evidence="1">
    <location>
        <begin position="228"/>
        <end position="248"/>
    </location>
</feature>
<feature type="transmembrane region" description="Helical" evidence="1">
    <location>
        <begin position="254"/>
        <end position="275"/>
    </location>
</feature>
<feature type="transmembrane region" description="Helical" evidence="1">
    <location>
        <begin position="409"/>
        <end position="430"/>
    </location>
</feature>
<feature type="transmembrane region" description="Helical" evidence="1">
    <location>
        <begin position="198"/>
        <end position="221"/>
    </location>
</feature>
<feature type="transmembrane region" description="Helical" evidence="1">
    <location>
        <begin position="370"/>
        <end position="389"/>
    </location>
</feature>
<dbReference type="GO" id="GO:0000271">
    <property type="term" value="P:polysaccharide biosynthetic process"/>
    <property type="evidence" value="ECO:0007669"/>
    <property type="project" value="TreeGrafter"/>
</dbReference>
<dbReference type="Pfam" id="PF01757">
    <property type="entry name" value="Acyl_transf_3"/>
    <property type="match status" value="1"/>
</dbReference>
<keyword evidence="1" id="KW-0472">Membrane</keyword>
<dbReference type="EMBL" id="CZQD01000032">
    <property type="protein sequence ID" value="CUS56720.1"/>
    <property type="molecule type" value="Genomic_DNA"/>
</dbReference>
<feature type="domain" description="Acyltransferase 3" evidence="2">
    <location>
        <begin position="4"/>
        <end position="426"/>
    </location>
</feature>
<sequence length="449" mass="48973">MKLQSIQVLRGVAALLVVLYHTRAHETRGIAHNGGGELAWLGGIVTNGFAGVDLFFVISGFIMVAVTYELKPGIQTALNFVFRRLTRVYPVWWLFAGITTVGLLGYFQLGNMVETLQVTSRPEPDWIYIIKSFLLIPQEKEPVLVVGWTLIHEVYFYLAFSLVLLLRRSWWPYALLGWGAAVIAGWMSGLSGPIVTDFLALFFSPMTMEFLFGAATAMLVASGVAWRGGIVMLVATLWMVASLCLQGPQTDYTLQWGRVMMFGLPSAALIYGLVTLELEDRLAWLVPAGVGALLTIAVFQLYGLGETAPLSVRVNATIVAVLVGGLGTLATFWTGWLAGQTKPRSVRALFPALRKILAAMVRLGDASYSLYLVHTIVIVALRVLFGRLGDIPVLAPVFQLGHPGLLDNVAFALACVTGSIIASLLSYTYFERPVGALFRKSRPTVQNAS</sequence>
<gene>
    <name evidence="3" type="ORF">MGWOODY_Hyp2121</name>
</gene>
<name>A0A160TYD6_9ZZZZ</name>
<dbReference type="InterPro" id="IPR050879">
    <property type="entry name" value="Acyltransferase_3"/>
</dbReference>
<feature type="transmembrane region" description="Helical" evidence="1">
    <location>
        <begin position="282"/>
        <end position="302"/>
    </location>
</feature>
<evidence type="ECO:0000256" key="1">
    <source>
        <dbReference type="SAM" id="Phobius"/>
    </source>
</evidence>
<keyword evidence="1" id="KW-0812">Transmembrane</keyword>
<protein>
    <submittedName>
        <fullName evidence="3">Exopolysaccharide production protein ExoZ</fullName>
    </submittedName>
</protein>
<dbReference type="GO" id="GO:0016020">
    <property type="term" value="C:membrane"/>
    <property type="evidence" value="ECO:0007669"/>
    <property type="project" value="TreeGrafter"/>
</dbReference>
<dbReference type="InterPro" id="IPR002656">
    <property type="entry name" value="Acyl_transf_3_dom"/>
</dbReference>
<accession>A0A160TYD6</accession>
<proteinExistence type="predicted"/>
<feature type="transmembrane region" description="Helical" evidence="1">
    <location>
        <begin position="91"/>
        <end position="109"/>
    </location>
</feature>
<feature type="transmembrane region" description="Helical" evidence="1">
    <location>
        <begin position="314"/>
        <end position="338"/>
    </location>
</feature>
<feature type="transmembrane region" description="Helical" evidence="1">
    <location>
        <begin position="48"/>
        <end position="70"/>
    </location>
</feature>
<feature type="transmembrane region" description="Helical" evidence="1">
    <location>
        <begin position="173"/>
        <end position="192"/>
    </location>
</feature>
<dbReference type="PANTHER" id="PTHR23028">
    <property type="entry name" value="ACETYLTRANSFERASE"/>
    <property type="match status" value="1"/>
</dbReference>
<evidence type="ECO:0000313" key="3">
    <source>
        <dbReference type="EMBL" id="CUS56720.1"/>
    </source>
</evidence>
<feature type="transmembrane region" description="Helical" evidence="1">
    <location>
        <begin position="143"/>
        <end position="166"/>
    </location>
</feature>
<evidence type="ECO:0000259" key="2">
    <source>
        <dbReference type="Pfam" id="PF01757"/>
    </source>
</evidence>
<dbReference type="PANTHER" id="PTHR23028:SF131">
    <property type="entry name" value="BLR2367 PROTEIN"/>
    <property type="match status" value="1"/>
</dbReference>
<dbReference type="GO" id="GO:0016747">
    <property type="term" value="F:acyltransferase activity, transferring groups other than amino-acyl groups"/>
    <property type="evidence" value="ECO:0007669"/>
    <property type="project" value="InterPro"/>
</dbReference>